<protein>
    <submittedName>
        <fullName evidence="2">Type III effector protein</fullName>
    </submittedName>
</protein>
<dbReference type="OrthoDB" id="3827740at2"/>
<name>A0A5N5W8U2_STRMB</name>
<accession>A0A5N5W8U2</accession>
<feature type="region of interest" description="Disordered" evidence="1">
    <location>
        <begin position="200"/>
        <end position="230"/>
    </location>
</feature>
<dbReference type="EMBL" id="VOKX01000026">
    <property type="protein sequence ID" value="KAB7845552.1"/>
    <property type="molecule type" value="Genomic_DNA"/>
</dbReference>
<sequence length="230" mass="24462">MSEPADRPEASPAPGPASLLAAAAALSTIDRAVRGAGTAAREDGGADDPSAGATRVEQALATLLLLREVRHQLAEWEPGLIEAAREAGASWAELARPLGVTSRQAAERRYLRLRPDVTGATGEERVKATRDRRAAERSVIAWARDNAADLRRLAGQITSLPGLPAEAAAPIGHLSRALAQNDAAHLVGPLADTRPHLRADHPELAARVDEVTRHTDRLRQDSDVRRQQAG</sequence>
<dbReference type="AlphaFoldDB" id="A0A5N5W8U2"/>
<evidence type="ECO:0000313" key="2">
    <source>
        <dbReference type="EMBL" id="KAB7845552.1"/>
    </source>
</evidence>
<reference evidence="2 3" key="1">
    <citation type="journal article" date="2019" name="Microb. Cell Fact.">
        <title>Exploring novel herbicidin analogues by transcriptional regulator overexpression and MS/MS molecular networking.</title>
        <authorList>
            <person name="Shi Y."/>
            <person name="Gu R."/>
            <person name="Li Y."/>
            <person name="Wang X."/>
            <person name="Ren W."/>
            <person name="Li X."/>
            <person name="Wang L."/>
            <person name="Xie Y."/>
            <person name="Hong B."/>
        </authorList>
    </citation>
    <scope>NUCLEOTIDE SEQUENCE [LARGE SCALE GENOMIC DNA]</scope>
    <source>
        <strain evidence="2 3">US-43</strain>
    </source>
</reference>
<evidence type="ECO:0000313" key="3">
    <source>
        <dbReference type="Proteomes" id="UP000327000"/>
    </source>
</evidence>
<evidence type="ECO:0000256" key="1">
    <source>
        <dbReference type="SAM" id="MobiDB-lite"/>
    </source>
</evidence>
<comment type="caution">
    <text evidence="2">The sequence shown here is derived from an EMBL/GenBank/DDBJ whole genome shotgun (WGS) entry which is preliminary data.</text>
</comment>
<dbReference type="RefSeq" id="WP_152263675.1">
    <property type="nucleotide sequence ID" value="NZ_VOKX01000026.1"/>
</dbReference>
<gene>
    <name evidence="2" type="ORF">FRZ00_13815</name>
</gene>
<dbReference type="Proteomes" id="UP000327000">
    <property type="component" value="Unassembled WGS sequence"/>
</dbReference>
<organism evidence="2 3">
    <name type="scientific">Streptomyces mobaraensis</name>
    <name type="common">Streptoverticillium mobaraense</name>
    <dbReference type="NCBI Taxonomy" id="35621"/>
    <lineage>
        <taxon>Bacteria</taxon>
        <taxon>Bacillati</taxon>
        <taxon>Actinomycetota</taxon>
        <taxon>Actinomycetes</taxon>
        <taxon>Kitasatosporales</taxon>
        <taxon>Streptomycetaceae</taxon>
        <taxon>Streptomyces</taxon>
    </lineage>
</organism>
<keyword evidence="3" id="KW-1185">Reference proteome</keyword>
<proteinExistence type="predicted"/>